<evidence type="ECO:0000256" key="4">
    <source>
        <dbReference type="ARBA" id="ARBA00022989"/>
    </source>
</evidence>
<feature type="transmembrane region" description="Helical" evidence="6">
    <location>
        <begin position="449"/>
        <end position="471"/>
    </location>
</feature>
<dbReference type="OrthoDB" id="197206at2759"/>
<evidence type="ECO:0000313" key="8">
    <source>
        <dbReference type="Proteomes" id="UP000243579"/>
    </source>
</evidence>
<keyword evidence="2" id="KW-0813">Transport</keyword>
<evidence type="ECO:0000256" key="1">
    <source>
        <dbReference type="ARBA" id="ARBA00004141"/>
    </source>
</evidence>
<evidence type="ECO:0000256" key="3">
    <source>
        <dbReference type="ARBA" id="ARBA00022692"/>
    </source>
</evidence>
<dbReference type="EMBL" id="JNBR01001414">
    <property type="protein sequence ID" value="OQR88027.1"/>
    <property type="molecule type" value="Genomic_DNA"/>
</dbReference>
<feature type="transmembrane region" description="Helical" evidence="6">
    <location>
        <begin position="271"/>
        <end position="288"/>
    </location>
</feature>
<keyword evidence="8" id="KW-1185">Reference proteome</keyword>
<organism evidence="7 8">
    <name type="scientific">Achlya hypogyna</name>
    <name type="common">Oomycete</name>
    <name type="synonym">Protoachlya hypogyna</name>
    <dbReference type="NCBI Taxonomy" id="1202772"/>
    <lineage>
        <taxon>Eukaryota</taxon>
        <taxon>Sar</taxon>
        <taxon>Stramenopiles</taxon>
        <taxon>Oomycota</taxon>
        <taxon>Saprolegniomycetes</taxon>
        <taxon>Saprolegniales</taxon>
        <taxon>Achlyaceae</taxon>
        <taxon>Achlya</taxon>
    </lineage>
</organism>
<feature type="transmembrane region" description="Helical" evidence="6">
    <location>
        <begin position="182"/>
        <end position="203"/>
    </location>
</feature>
<feature type="transmembrane region" description="Helical" evidence="6">
    <location>
        <begin position="335"/>
        <end position="357"/>
    </location>
</feature>
<keyword evidence="4 6" id="KW-1133">Transmembrane helix</keyword>
<dbReference type="PANTHER" id="PTHR19432">
    <property type="entry name" value="SUGAR TRANSPORTER"/>
    <property type="match status" value="1"/>
</dbReference>
<evidence type="ECO:0000313" key="7">
    <source>
        <dbReference type="EMBL" id="OQR88027.1"/>
    </source>
</evidence>
<comment type="subcellular location">
    <subcellularLocation>
        <location evidence="1">Membrane</location>
        <topology evidence="1">Multi-pass membrane protein</topology>
    </subcellularLocation>
</comment>
<dbReference type="SUPFAM" id="SSF103473">
    <property type="entry name" value="MFS general substrate transporter"/>
    <property type="match status" value="1"/>
</dbReference>
<feature type="transmembrane region" description="Helical" evidence="6">
    <location>
        <begin position="143"/>
        <end position="162"/>
    </location>
</feature>
<comment type="caution">
    <text evidence="7">The sequence shown here is derived from an EMBL/GenBank/DDBJ whole genome shotgun (WGS) entry which is preliminary data.</text>
</comment>
<feature type="transmembrane region" description="Helical" evidence="6">
    <location>
        <begin position="414"/>
        <end position="437"/>
    </location>
</feature>
<gene>
    <name evidence="7" type="ORF">ACHHYP_07689</name>
</gene>
<name>A0A1V9YQU0_ACHHY</name>
<proteinExistence type="predicted"/>
<feature type="transmembrane region" description="Helical" evidence="6">
    <location>
        <begin position="101"/>
        <end position="123"/>
    </location>
</feature>
<evidence type="ECO:0000256" key="5">
    <source>
        <dbReference type="ARBA" id="ARBA00023136"/>
    </source>
</evidence>
<keyword evidence="3 6" id="KW-0812">Transmembrane</keyword>
<dbReference type="Proteomes" id="UP000243579">
    <property type="component" value="Unassembled WGS sequence"/>
</dbReference>
<evidence type="ECO:0000256" key="2">
    <source>
        <dbReference type="ARBA" id="ARBA00022448"/>
    </source>
</evidence>
<evidence type="ECO:0000256" key="6">
    <source>
        <dbReference type="SAM" id="Phobius"/>
    </source>
</evidence>
<dbReference type="AlphaFoldDB" id="A0A1V9YQU0"/>
<dbReference type="Pfam" id="PF13347">
    <property type="entry name" value="MFS_2"/>
    <property type="match status" value="1"/>
</dbReference>
<feature type="transmembrane region" description="Helical" evidence="6">
    <location>
        <begin position="215"/>
        <end position="235"/>
    </location>
</feature>
<dbReference type="InterPro" id="IPR036259">
    <property type="entry name" value="MFS_trans_sf"/>
</dbReference>
<accession>A0A1V9YQU0</accession>
<reference evidence="7 8" key="1">
    <citation type="journal article" date="2014" name="Genome Biol. Evol.">
        <title>The secreted proteins of Achlya hypogyna and Thraustotheca clavata identify the ancestral oomycete secretome and reveal gene acquisitions by horizontal gene transfer.</title>
        <authorList>
            <person name="Misner I."/>
            <person name="Blouin N."/>
            <person name="Leonard G."/>
            <person name="Richards T.A."/>
            <person name="Lane C.E."/>
        </authorList>
    </citation>
    <scope>NUCLEOTIDE SEQUENCE [LARGE SCALE GENOMIC DNA]</scope>
    <source>
        <strain evidence="7 8">ATCC 48635</strain>
    </source>
</reference>
<protein>
    <submittedName>
        <fullName evidence="7">Glycoside-Pentoside-Hexuronide (GPH):Cation Symporter Family</fullName>
    </submittedName>
</protein>
<dbReference type="GO" id="GO:0008506">
    <property type="term" value="F:sucrose:proton symporter activity"/>
    <property type="evidence" value="ECO:0007669"/>
    <property type="project" value="TreeGrafter"/>
</dbReference>
<keyword evidence="5 6" id="KW-0472">Membrane</keyword>
<feature type="transmembrane region" description="Helical" evidence="6">
    <location>
        <begin position="369"/>
        <end position="394"/>
    </location>
</feature>
<dbReference type="GO" id="GO:0016020">
    <property type="term" value="C:membrane"/>
    <property type="evidence" value="ECO:0007669"/>
    <property type="project" value="UniProtKB-SubCell"/>
</dbReference>
<sequence>MPDDTATTHYNAVVVKADETSAARRSCSTAMLILICSPRLALNMAWAAQWAALGPLLQILLPSSSVQLVQLVGPITGLLLAPSVGELSDSCTSAYGRRRPFLFWGAVASCLCWLVMMFCTEIGEALGDTPANVLDVLPPTEVSRQWTAAVVVLTYVWMDISLNLTQTPLTLLIADFAGDRQVTAASIGSAYSIAGSFVVSGYILVFGPPYANVKAFLSLLIAIMILTVGPVVAGAKESVFEAAYPMPSGTTAIVQALTSVFRGVLNLPRVLVVYCIIVACVQYGFFAYNGAKGQFFGLVVKNGTAAGADACGADCSQGQLAYNSGVQLAGGVTDTIYNCVSLMYLAALPLFVRSFGVQKVLTIAVVPQSLLIVMAFSKVVALDVAIVVGCGFTQNTLLSLSMPTILHVVGYDNALGIGLFAGAVNSAACLGQLVNFVSASILVTTSMGYALPILVGGIMSFVGFLVAAIFFRVRIYSA</sequence>
<dbReference type="PANTHER" id="PTHR19432:SF26">
    <property type="entry name" value="MAJOR FACILITATOR SUPERFAMILY (MFS) PROFILE DOMAIN-CONTAINING PROTEIN"/>
    <property type="match status" value="1"/>
</dbReference>